<dbReference type="FunFam" id="3.10.20.30:FF:000001">
    <property type="entry name" value="Ribosome-binding ATPase YchF"/>
    <property type="match status" value="1"/>
</dbReference>
<comment type="subunit">
    <text evidence="3">Monomer.</text>
</comment>
<dbReference type="GO" id="GO:0043023">
    <property type="term" value="F:ribosomal large subunit binding"/>
    <property type="evidence" value="ECO:0007669"/>
    <property type="project" value="UniProtKB-UniRule"/>
</dbReference>
<dbReference type="PANTHER" id="PTHR23305">
    <property type="entry name" value="OBG GTPASE FAMILY"/>
    <property type="match status" value="1"/>
</dbReference>
<dbReference type="Pfam" id="PF06071">
    <property type="entry name" value="YchF-GTPase_C"/>
    <property type="match status" value="1"/>
</dbReference>
<dbReference type="CDD" id="cd01900">
    <property type="entry name" value="YchF"/>
    <property type="match status" value="1"/>
</dbReference>
<dbReference type="GO" id="GO:0016887">
    <property type="term" value="F:ATP hydrolysis activity"/>
    <property type="evidence" value="ECO:0007669"/>
    <property type="project" value="UniProtKB-UniRule"/>
</dbReference>
<evidence type="ECO:0000256" key="2">
    <source>
        <dbReference type="ARBA" id="ARBA00022840"/>
    </source>
</evidence>
<feature type="binding site" evidence="3">
    <location>
        <begin position="33"/>
        <end position="38"/>
    </location>
    <ligand>
        <name>ATP</name>
        <dbReference type="ChEBI" id="CHEBI:30616"/>
    </ligand>
</feature>
<dbReference type="NCBIfam" id="TIGR00092">
    <property type="entry name" value="redox-regulated ATPase YchF"/>
    <property type="match status" value="1"/>
</dbReference>
<dbReference type="InterPro" id="IPR004396">
    <property type="entry name" value="ATPase_YchF/OLA1"/>
</dbReference>
<comment type="similarity">
    <text evidence="3">Belongs to the TRAFAC class OBG-HflX-like GTPase superfamily. OBG GTPase family. YchF/OLA1 subfamily.</text>
</comment>
<keyword evidence="3" id="KW-0963">Cytoplasm</keyword>
<feature type="binding site" evidence="3">
    <location>
        <position position="239"/>
    </location>
    <ligand>
        <name>ATP</name>
        <dbReference type="ChEBI" id="CHEBI:30616"/>
    </ligand>
</feature>
<reference evidence="5" key="1">
    <citation type="submission" date="2021-01" db="EMBL/GenBank/DDBJ databases">
        <authorList>
            <person name="Corre E."/>
            <person name="Pelletier E."/>
            <person name="Niang G."/>
            <person name="Scheremetjew M."/>
            <person name="Finn R."/>
            <person name="Kale V."/>
            <person name="Holt S."/>
            <person name="Cochrane G."/>
            <person name="Meng A."/>
            <person name="Brown T."/>
            <person name="Cohen L."/>
        </authorList>
    </citation>
    <scope>NUCLEOTIDE SEQUENCE</scope>
</reference>
<dbReference type="SUPFAM" id="SSF52540">
    <property type="entry name" value="P-loop containing nucleoside triphosphate hydrolases"/>
    <property type="match status" value="1"/>
</dbReference>
<dbReference type="FunFam" id="1.10.150.300:FF:000001">
    <property type="entry name" value="Ribosome-binding ATPase YchF"/>
    <property type="match status" value="1"/>
</dbReference>
<dbReference type="Pfam" id="PF01926">
    <property type="entry name" value="MMR_HSR1"/>
    <property type="match status" value="1"/>
</dbReference>
<dbReference type="SUPFAM" id="SSF81271">
    <property type="entry name" value="TGS-like"/>
    <property type="match status" value="1"/>
</dbReference>
<organism evidence="5">
    <name type="scientific">Noctiluca scintillans</name>
    <name type="common">Sea sparkle</name>
    <name type="synonym">Red tide dinoflagellate</name>
    <dbReference type="NCBI Taxonomy" id="2966"/>
    <lineage>
        <taxon>Eukaryota</taxon>
        <taxon>Sar</taxon>
        <taxon>Alveolata</taxon>
        <taxon>Dinophyceae</taxon>
        <taxon>Noctilucales</taxon>
        <taxon>Noctilucaceae</taxon>
        <taxon>Noctiluca</taxon>
    </lineage>
</organism>
<dbReference type="InterPro" id="IPR013029">
    <property type="entry name" value="YchF_C"/>
</dbReference>
<dbReference type="PROSITE" id="PS51710">
    <property type="entry name" value="G_OBG"/>
    <property type="match status" value="1"/>
</dbReference>
<dbReference type="PRINTS" id="PR00326">
    <property type="entry name" value="GTP1OBG"/>
</dbReference>
<evidence type="ECO:0000256" key="3">
    <source>
        <dbReference type="HAMAP-Rule" id="MF_03167"/>
    </source>
</evidence>
<comment type="function">
    <text evidence="3">Hydrolyzes ATP, and can also hydrolyze GTP with lower efficiency. Has lower affinity for GTP.</text>
</comment>
<keyword evidence="2 3" id="KW-0067">ATP-binding</keyword>
<accession>A0A7S1F1L2</accession>
<dbReference type="InterPro" id="IPR031167">
    <property type="entry name" value="G_OBG"/>
</dbReference>
<proteinExistence type="inferred from homology"/>
<evidence type="ECO:0000259" key="4">
    <source>
        <dbReference type="PROSITE" id="PS51710"/>
    </source>
</evidence>
<dbReference type="InterPro" id="IPR012676">
    <property type="entry name" value="TGS-like"/>
</dbReference>
<dbReference type="PIRSF" id="PIRSF006641">
    <property type="entry name" value="CHP00092"/>
    <property type="match status" value="1"/>
</dbReference>
<dbReference type="InterPro" id="IPR012675">
    <property type="entry name" value="Beta-grasp_dom_sf"/>
</dbReference>
<keyword evidence="3" id="KW-0378">Hydrolase</keyword>
<dbReference type="InterPro" id="IPR023192">
    <property type="entry name" value="TGS-like_dom_sf"/>
</dbReference>
<dbReference type="GO" id="GO:0005737">
    <property type="term" value="C:cytoplasm"/>
    <property type="evidence" value="ECO:0007669"/>
    <property type="project" value="UniProtKB-SubCell"/>
</dbReference>
<dbReference type="Gene3D" id="3.10.20.30">
    <property type="match status" value="1"/>
</dbReference>
<comment type="subcellular location">
    <subcellularLocation>
        <location evidence="3">Cytoplasm</location>
    </subcellularLocation>
</comment>
<feature type="domain" description="OBG-type G" evidence="4">
    <location>
        <begin position="24"/>
        <end position="291"/>
    </location>
</feature>
<dbReference type="EMBL" id="HBFQ01016370">
    <property type="protein sequence ID" value="CAD8837002.1"/>
    <property type="molecule type" value="Transcribed_RNA"/>
</dbReference>
<dbReference type="InterPro" id="IPR027417">
    <property type="entry name" value="P-loop_NTPase"/>
</dbReference>
<dbReference type="Gene3D" id="1.10.150.300">
    <property type="entry name" value="TGS-like domain"/>
    <property type="match status" value="1"/>
</dbReference>
<dbReference type="Gene3D" id="3.40.50.300">
    <property type="entry name" value="P-loop containing nucleotide triphosphate hydrolases"/>
    <property type="match status" value="1"/>
</dbReference>
<evidence type="ECO:0000313" key="5">
    <source>
        <dbReference type="EMBL" id="CAD8837002.1"/>
    </source>
</evidence>
<dbReference type="GO" id="GO:0005524">
    <property type="term" value="F:ATP binding"/>
    <property type="evidence" value="ECO:0007669"/>
    <property type="project" value="UniProtKB-UniRule"/>
</dbReference>
<dbReference type="AlphaFoldDB" id="A0A7S1F1L2"/>
<dbReference type="HAMAP" id="MF_00944">
    <property type="entry name" value="YchF_OLA1_ATPase"/>
    <property type="match status" value="1"/>
</dbReference>
<dbReference type="PANTHER" id="PTHR23305:SF11">
    <property type="entry name" value="OBG-LIKE ATPASE 1"/>
    <property type="match status" value="1"/>
</dbReference>
<dbReference type="GO" id="GO:0005525">
    <property type="term" value="F:GTP binding"/>
    <property type="evidence" value="ECO:0007669"/>
    <property type="project" value="InterPro"/>
</dbReference>
<sequence length="402" mass="45220">MSPKKKVVEEKPGAWMLGRFSKNLKVGLVGLPNVGKSTLYNSLSKSHHAEAANFPFCTIDPNETRVFVPDERWDWLVQQHKPKSEVQPFLTTVDIAGLIKGASKGEGLGNAFLSHIRAVDGIIHVMRAFEDADVIHAEDTVDPVRDINVITSELQIKDLDFLASRMEMHGKAKTAAAAKSPQEKKRWEETLASYEKIKAWLDEGKDIRNGMDIWSTFDIEILNDLQMLTSKPVLFAVNMNLNDYKRKKNKFLKPIFDWVQEHAPGAAIIPYCGSFENELVDIEAPDIPAKLEEYGVISALPKMIRTAFSMVNLILFYTAGPDEVRAWIIRKGYKAPQAAGCIHTDFETGFICADVMAFEELKEKGSEAAMKSAGRYRQEGKLYEVQDGDVIFFKFNVTTKKK</sequence>
<protein>
    <recommendedName>
        <fullName evidence="3">Obg-like ATPase 1</fullName>
    </recommendedName>
</protein>
<dbReference type="InterPro" id="IPR006073">
    <property type="entry name" value="GTP-bd"/>
</dbReference>
<keyword evidence="1 3" id="KW-0547">Nucleotide-binding</keyword>
<name>A0A7S1F1L2_NOCSC</name>
<dbReference type="CDD" id="cd04867">
    <property type="entry name" value="TGS_YchF_OLA1"/>
    <property type="match status" value="1"/>
</dbReference>
<gene>
    <name evidence="5" type="ORF">NSCI0253_LOCUS11350</name>
</gene>
<evidence type="ECO:0000256" key="1">
    <source>
        <dbReference type="ARBA" id="ARBA00022741"/>
    </source>
</evidence>
<dbReference type="InterPro" id="IPR041706">
    <property type="entry name" value="YchF_N"/>
</dbReference>